<reference evidence="1" key="1">
    <citation type="journal article" date="2014" name="Front. Microbiol.">
        <title>High frequency of phylogenetically diverse reductive dehalogenase-homologous genes in deep subseafloor sedimentary metagenomes.</title>
        <authorList>
            <person name="Kawai M."/>
            <person name="Futagami T."/>
            <person name="Toyoda A."/>
            <person name="Takaki Y."/>
            <person name="Nishi S."/>
            <person name="Hori S."/>
            <person name="Arai W."/>
            <person name="Tsubouchi T."/>
            <person name="Morono Y."/>
            <person name="Uchiyama I."/>
            <person name="Ito T."/>
            <person name="Fujiyama A."/>
            <person name="Inagaki F."/>
            <person name="Takami H."/>
        </authorList>
    </citation>
    <scope>NUCLEOTIDE SEQUENCE</scope>
    <source>
        <strain evidence="1">Expedition CK06-06</strain>
    </source>
</reference>
<sequence length="247" mass="28597">NIWESIGFHPHPGQIRAFNNYLLHRYNWACAGKRGGKSDFAARGLIWSEFTRKEKHTQGMKTVIQNDGTVVRIKERWPKKILIVAPYYKQGRITFGKVHRLARKEGIQLRRDSFSKQEMEMETYDGAIVSCQTARNISSAPGHDWDLVVADEMPIFPGDPEEVFEEILFPTLLDGLGSFFGIGTPDFPGSYTYDLMLKGQDPDIKRWGFTSWPTVENWHMAHYKAELEEIKKITPKDIFDRTYMAKY</sequence>
<accession>X1NHN8</accession>
<protein>
    <recommendedName>
        <fullName evidence="2">Terminase large subunit gp17-like C-terminal domain-containing protein</fullName>
    </recommendedName>
</protein>
<evidence type="ECO:0008006" key="2">
    <source>
        <dbReference type="Google" id="ProtNLM"/>
    </source>
</evidence>
<dbReference type="EMBL" id="BARV01033278">
    <property type="protein sequence ID" value="GAI43522.1"/>
    <property type="molecule type" value="Genomic_DNA"/>
</dbReference>
<organism evidence="1">
    <name type="scientific">marine sediment metagenome</name>
    <dbReference type="NCBI Taxonomy" id="412755"/>
    <lineage>
        <taxon>unclassified sequences</taxon>
        <taxon>metagenomes</taxon>
        <taxon>ecological metagenomes</taxon>
    </lineage>
</organism>
<dbReference type="Gene3D" id="3.40.50.300">
    <property type="entry name" value="P-loop containing nucleotide triphosphate hydrolases"/>
    <property type="match status" value="1"/>
</dbReference>
<dbReference type="InterPro" id="IPR027417">
    <property type="entry name" value="P-loop_NTPase"/>
</dbReference>
<comment type="caution">
    <text evidence="1">The sequence shown here is derived from an EMBL/GenBank/DDBJ whole genome shotgun (WGS) entry which is preliminary data.</text>
</comment>
<proteinExistence type="predicted"/>
<name>X1NHN8_9ZZZZ</name>
<dbReference type="AlphaFoldDB" id="X1NHN8"/>
<evidence type="ECO:0000313" key="1">
    <source>
        <dbReference type="EMBL" id="GAI43522.1"/>
    </source>
</evidence>
<feature type="non-terminal residue" evidence="1">
    <location>
        <position position="247"/>
    </location>
</feature>
<gene>
    <name evidence="1" type="ORF">S06H3_52335</name>
</gene>
<feature type="non-terminal residue" evidence="1">
    <location>
        <position position="1"/>
    </location>
</feature>